<evidence type="ECO:0000256" key="7">
    <source>
        <dbReference type="ARBA" id="ARBA00022692"/>
    </source>
</evidence>
<dbReference type="SMART" id="SM00388">
    <property type="entry name" value="HisKA"/>
    <property type="match status" value="1"/>
</dbReference>
<evidence type="ECO:0000313" key="18">
    <source>
        <dbReference type="Proteomes" id="UP000182836"/>
    </source>
</evidence>
<dbReference type="GO" id="GO:0005524">
    <property type="term" value="F:ATP binding"/>
    <property type="evidence" value="ECO:0007669"/>
    <property type="project" value="UniProtKB-KW"/>
</dbReference>
<dbReference type="Proteomes" id="UP000182836">
    <property type="component" value="Unassembled WGS sequence"/>
</dbReference>
<dbReference type="GO" id="GO:0000155">
    <property type="term" value="F:phosphorelay sensor kinase activity"/>
    <property type="evidence" value="ECO:0007669"/>
    <property type="project" value="InterPro"/>
</dbReference>
<keyword evidence="13" id="KW-0472">Membrane</keyword>
<dbReference type="AlphaFoldDB" id="A0A0D1USQ0"/>
<evidence type="ECO:0000256" key="10">
    <source>
        <dbReference type="ARBA" id="ARBA00022840"/>
    </source>
</evidence>
<evidence type="ECO:0000256" key="4">
    <source>
        <dbReference type="ARBA" id="ARBA00022475"/>
    </source>
</evidence>
<name>A0A0D1USQ0_ANEMI</name>
<evidence type="ECO:0000313" key="15">
    <source>
        <dbReference type="EMBL" id="KON97787.1"/>
    </source>
</evidence>
<dbReference type="RefSeq" id="WP_043069062.1">
    <property type="nucleotide sequence ID" value="NZ_BJOA01000166.1"/>
</dbReference>
<keyword evidence="6" id="KW-0808">Transferase</keyword>
<evidence type="ECO:0000256" key="3">
    <source>
        <dbReference type="ARBA" id="ARBA00012438"/>
    </source>
</evidence>
<dbReference type="InterPro" id="IPR004358">
    <property type="entry name" value="Sig_transdc_His_kin-like_C"/>
</dbReference>
<reference evidence="16 18" key="2">
    <citation type="submission" date="2016-10" db="EMBL/GenBank/DDBJ databases">
        <authorList>
            <person name="de Groot N.N."/>
        </authorList>
    </citation>
    <scope>NUCLEOTIDE SEQUENCE [LARGE SCALE GENOMIC DNA]</scope>
    <source>
        <strain evidence="16 18">DSM 2895</strain>
    </source>
</reference>
<evidence type="ECO:0000256" key="5">
    <source>
        <dbReference type="ARBA" id="ARBA00022553"/>
    </source>
</evidence>
<sequence>MIAVLSCLVIILLICNVFQYQTKKARNKDLIYITNKLEQITRSHSKEQILVVSENKQLINLLIQLNQLIDENKENSRQFVKMEASMKRMLANISHDLKTPLTVIAGYIEILQNQPYINDQERTRLLQKVHTKSLELITLMNTFFDLAKLESGDKEVPLEKVNLTEICKNNILLFYEWIQTKGLEVVIEIPEKAIFALGNEEALNRVLNNLISNAIRYGADGKMIGLKVFCDETHVYVEISDKGKGLNETEQESVFERMFTLEESRNKAFQGSGLGLTITKRLIEEMEGNISVQSKSFEKTSFTFSLKRLKG</sequence>
<dbReference type="SMART" id="SM00387">
    <property type="entry name" value="HATPase_c"/>
    <property type="match status" value="1"/>
</dbReference>
<keyword evidence="17" id="KW-1185">Reference proteome</keyword>
<feature type="domain" description="Histidine kinase" evidence="14">
    <location>
        <begin position="92"/>
        <end position="310"/>
    </location>
</feature>
<dbReference type="GO" id="GO:0004721">
    <property type="term" value="F:phosphoprotein phosphatase activity"/>
    <property type="evidence" value="ECO:0007669"/>
    <property type="project" value="TreeGrafter"/>
</dbReference>
<comment type="catalytic activity">
    <reaction evidence="1">
        <text>ATP + protein L-histidine = ADP + protein N-phospho-L-histidine.</text>
        <dbReference type="EC" id="2.7.13.3"/>
    </reaction>
</comment>
<dbReference type="InterPro" id="IPR050351">
    <property type="entry name" value="BphY/WalK/GraS-like"/>
</dbReference>
<dbReference type="EMBL" id="LGUG01000004">
    <property type="protein sequence ID" value="KON97787.1"/>
    <property type="molecule type" value="Genomic_DNA"/>
</dbReference>
<dbReference type="SUPFAM" id="SSF55874">
    <property type="entry name" value="ATPase domain of HSP90 chaperone/DNA topoisomerase II/histidine kinase"/>
    <property type="match status" value="1"/>
</dbReference>
<dbReference type="InterPro" id="IPR005467">
    <property type="entry name" value="His_kinase_dom"/>
</dbReference>
<dbReference type="GO" id="GO:0016036">
    <property type="term" value="P:cellular response to phosphate starvation"/>
    <property type="evidence" value="ECO:0007669"/>
    <property type="project" value="TreeGrafter"/>
</dbReference>
<dbReference type="EC" id="2.7.13.3" evidence="3"/>
<evidence type="ECO:0000256" key="6">
    <source>
        <dbReference type="ARBA" id="ARBA00022679"/>
    </source>
</evidence>
<dbReference type="InterPro" id="IPR003594">
    <property type="entry name" value="HATPase_dom"/>
</dbReference>
<dbReference type="EMBL" id="FNED01000027">
    <property type="protein sequence ID" value="SDJ74617.1"/>
    <property type="molecule type" value="Genomic_DNA"/>
</dbReference>
<keyword evidence="5" id="KW-0597">Phosphoprotein</keyword>
<dbReference type="InterPro" id="IPR036097">
    <property type="entry name" value="HisK_dim/P_sf"/>
</dbReference>
<dbReference type="InterPro" id="IPR036890">
    <property type="entry name" value="HATPase_C_sf"/>
</dbReference>
<dbReference type="Gene3D" id="1.10.287.130">
    <property type="match status" value="1"/>
</dbReference>
<dbReference type="FunFam" id="1.10.287.130:FF:000008">
    <property type="entry name" value="Two-component sensor histidine kinase"/>
    <property type="match status" value="1"/>
</dbReference>
<evidence type="ECO:0000256" key="9">
    <source>
        <dbReference type="ARBA" id="ARBA00022777"/>
    </source>
</evidence>
<accession>A0A0D1USQ0</accession>
<organism evidence="15 17">
    <name type="scientific">Aneurinibacillus migulanus</name>
    <name type="common">Bacillus migulanus</name>
    <dbReference type="NCBI Taxonomy" id="47500"/>
    <lineage>
        <taxon>Bacteria</taxon>
        <taxon>Bacillati</taxon>
        <taxon>Bacillota</taxon>
        <taxon>Bacilli</taxon>
        <taxon>Bacillales</taxon>
        <taxon>Paenibacillaceae</taxon>
        <taxon>Aneurinibacillus group</taxon>
        <taxon>Aneurinibacillus</taxon>
    </lineage>
</organism>
<evidence type="ECO:0000256" key="1">
    <source>
        <dbReference type="ARBA" id="ARBA00000085"/>
    </source>
</evidence>
<dbReference type="GeneID" id="42307905"/>
<keyword evidence="11" id="KW-1133">Transmembrane helix</keyword>
<dbReference type="FunFam" id="3.30.565.10:FF:000013">
    <property type="entry name" value="Two-component sensor histidine kinase"/>
    <property type="match status" value="1"/>
</dbReference>
<dbReference type="SUPFAM" id="SSF47384">
    <property type="entry name" value="Homodimeric domain of signal transducing histidine kinase"/>
    <property type="match status" value="1"/>
</dbReference>
<dbReference type="PRINTS" id="PR00344">
    <property type="entry name" value="BCTRLSENSOR"/>
</dbReference>
<evidence type="ECO:0000259" key="14">
    <source>
        <dbReference type="PROSITE" id="PS50109"/>
    </source>
</evidence>
<evidence type="ECO:0000256" key="12">
    <source>
        <dbReference type="ARBA" id="ARBA00023012"/>
    </source>
</evidence>
<keyword evidence="4" id="KW-1003">Cell membrane</keyword>
<dbReference type="Proteomes" id="UP000037269">
    <property type="component" value="Unassembled WGS sequence"/>
</dbReference>
<evidence type="ECO:0000256" key="11">
    <source>
        <dbReference type="ARBA" id="ARBA00022989"/>
    </source>
</evidence>
<keyword evidence="12" id="KW-0902">Two-component regulatory system</keyword>
<keyword evidence="10" id="KW-0067">ATP-binding</keyword>
<gene>
    <name evidence="15" type="ORF">AF333_22490</name>
    <name evidence="16" type="ORF">SAMN04487909_12738</name>
</gene>
<dbReference type="PANTHER" id="PTHR45453">
    <property type="entry name" value="PHOSPHATE REGULON SENSOR PROTEIN PHOR"/>
    <property type="match status" value="1"/>
</dbReference>
<dbReference type="PATRIC" id="fig|47500.8.peg.4767"/>
<protein>
    <recommendedName>
        <fullName evidence="3">histidine kinase</fullName>
        <ecNumber evidence="3">2.7.13.3</ecNumber>
    </recommendedName>
</protein>
<keyword evidence="8" id="KW-0547">Nucleotide-binding</keyword>
<dbReference type="Pfam" id="PF00512">
    <property type="entry name" value="HisKA"/>
    <property type="match status" value="1"/>
</dbReference>
<evidence type="ECO:0000256" key="8">
    <source>
        <dbReference type="ARBA" id="ARBA00022741"/>
    </source>
</evidence>
<dbReference type="GO" id="GO:0005886">
    <property type="term" value="C:plasma membrane"/>
    <property type="evidence" value="ECO:0007669"/>
    <property type="project" value="UniProtKB-SubCell"/>
</dbReference>
<reference evidence="15 17" key="1">
    <citation type="submission" date="2015-07" db="EMBL/GenBank/DDBJ databases">
        <title>Fjat-14205 dsm 2895.</title>
        <authorList>
            <person name="Liu B."/>
            <person name="Wang J."/>
            <person name="Zhu Y."/>
            <person name="Liu G."/>
            <person name="Chen Q."/>
            <person name="Chen Z."/>
            <person name="Lan J."/>
            <person name="Che J."/>
            <person name="Ge C."/>
            <person name="Shi H."/>
            <person name="Pan Z."/>
            <person name="Liu X."/>
        </authorList>
    </citation>
    <scope>NUCLEOTIDE SEQUENCE [LARGE SCALE GENOMIC DNA]</scope>
    <source>
        <strain evidence="15 17">DSM 2895</strain>
    </source>
</reference>
<comment type="subcellular location">
    <subcellularLocation>
        <location evidence="2">Cell membrane</location>
    </subcellularLocation>
</comment>
<keyword evidence="9 15" id="KW-0418">Kinase</keyword>
<evidence type="ECO:0000256" key="13">
    <source>
        <dbReference type="ARBA" id="ARBA00023136"/>
    </source>
</evidence>
<dbReference type="InterPro" id="IPR003661">
    <property type="entry name" value="HisK_dim/P_dom"/>
</dbReference>
<dbReference type="CDD" id="cd00082">
    <property type="entry name" value="HisKA"/>
    <property type="match status" value="1"/>
</dbReference>
<dbReference type="OrthoDB" id="9792991at2"/>
<dbReference type="Gene3D" id="3.30.565.10">
    <property type="entry name" value="Histidine kinase-like ATPase, C-terminal domain"/>
    <property type="match status" value="1"/>
</dbReference>
<evidence type="ECO:0000313" key="16">
    <source>
        <dbReference type="EMBL" id="SDJ74617.1"/>
    </source>
</evidence>
<dbReference type="Pfam" id="PF02518">
    <property type="entry name" value="HATPase_c"/>
    <property type="match status" value="1"/>
</dbReference>
<dbReference type="STRING" id="47500.AF333_22490"/>
<dbReference type="PANTHER" id="PTHR45453:SF1">
    <property type="entry name" value="PHOSPHATE REGULON SENSOR PROTEIN PHOR"/>
    <property type="match status" value="1"/>
</dbReference>
<evidence type="ECO:0000256" key="2">
    <source>
        <dbReference type="ARBA" id="ARBA00004236"/>
    </source>
</evidence>
<keyword evidence="7" id="KW-0812">Transmembrane</keyword>
<evidence type="ECO:0000313" key="17">
    <source>
        <dbReference type="Proteomes" id="UP000037269"/>
    </source>
</evidence>
<proteinExistence type="predicted"/>
<dbReference type="PROSITE" id="PS50109">
    <property type="entry name" value="HIS_KIN"/>
    <property type="match status" value="1"/>
</dbReference>